<comment type="caution">
    <text evidence="1">The sequence shown here is derived from an EMBL/GenBank/DDBJ whole genome shotgun (WGS) entry which is preliminary data.</text>
</comment>
<gene>
    <name evidence="1" type="ORF">GCM10025791_29570</name>
</gene>
<dbReference type="EMBL" id="BAABLX010000027">
    <property type="protein sequence ID" value="GAA4947835.1"/>
    <property type="molecule type" value="Genomic_DNA"/>
</dbReference>
<dbReference type="Proteomes" id="UP001409585">
    <property type="component" value="Unassembled WGS sequence"/>
</dbReference>
<evidence type="ECO:0000313" key="1">
    <source>
        <dbReference type="EMBL" id="GAA4947835.1"/>
    </source>
</evidence>
<proteinExistence type="predicted"/>
<sequence length="138" mass="15232">MSSLVLLVKNNCVARKCTIKNIKTLVRLSLILLGVLFAATGCSERASSPEFLGHWNLVEIQYDDGASKQLEEGNAVVFEPSEVVEQIKGSGNRRYPYKASGNTLILNVGATEVNWEIVLFEPNAMEINTPIGMYKLSR</sequence>
<evidence type="ECO:0000313" key="2">
    <source>
        <dbReference type="Proteomes" id="UP001409585"/>
    </source>
</evidence>
<reference evidence="2" key="1">
    <citation type="journal article" date="2019" name="Int. J. Syst. Evol. Microbiol.">
        <title>The Global Catalogue of Microorganisms (GCM) 10K type strain sequencing project: providing services to taxonomists for standard genome sequencing and annotation.</title>
        <authorList>
            <consortium name="The Broad Institute Genomics Platform"/>
            <consortium name="The Broad Institute Genome Sequencing Center for Infectious Disease"/>
            <person name="Wu L."/>
            <person name="Ma J."/>
        </authorList>
    </citation>
    <scope>NUCLEOTIDE SEQUENCE [LARGE SCALE GENOMIC DNA]</scope>
    <source>
        <strain evidence="2">JCM 19134</strain>
    </source>
</reference>
<protein>
    <recommendedName>
        <fullName evidence="3">Lipocalin-like domain-containing protein</fullName>
    </recommendedName>
</protein>
<name>A0AAV3U482_9ALTE</name>
<dbReference type="AlphaFoldDB" id="A0AAV3U482"/>
<keyword evidence="2" id="KW-1185">Reference proteome</keyword>
<accession>A0AAV3U482</accession>
<organism evidence="1 2">
    <name type="scientific">Halioxenophilus aromaticivorans</name>
    <dbReference type="NCBI Taxonomy" id="1306992"/>
    <lineage>
        <taxon>Bacteria</taxon>
        <taxon>Pseudomonadati</taxon>
        <taxon>Pseudomonadota</taxon>
        <taxon>Gammaproteobacteria</taxon>
        <taxon>Alteromonadales</taxon>
        <taxon>Alteromonadaceae</taxon>
        <taxon>Halioxenophilus</taxon>
    </lineage>
</organism>
<evidence type="ECO:0008006" key="3">
    <source>
        <dbReference type="Google" id="ProtNLM"/>
    </source>
</evidence>